<dbReference type="InterPro" id="IPR039353">
    <property type="entry name" value="TF_Adf1"/>
</dbReference>
<keyword evidence="3" id="KW-1185">Reference proteome</keyword>
<dbReference type="InterPro" id="IPR006578">
    <property type="entry name" value="MADF-dom"/>
</dbReference>
<dbReference type="PROSITE" id="PS51029">
    <property type="entry name" value="MADF"/>
    <property type="match status" value="1"/>
</dbReference>
<accession>A0ABM5K6P5</accession>
<dbReference type="RefSeq" id="XP_050505860.1">
    <property type="nucleotide sequence ID" value="XM_050649903.1"/>
</dbReference>
<dbReference type="GeneID" id="126884105"/>
<name>A0ABM5K6P5_DIAVI</name>
<evidence type="ECO:0000259" key="1">
    <source>
        <dbReference type="PROSITE" id="PS51029"/>
    </source>
</evidence>
<proteinExistence type="predicted"/>
<feature type="domain" description="MADF" evidence="1">
    <location>
        <begin position="7"/>
        <end position="94"/>
    </location>
</feature>
<evidence type="ECO:0000313" key="3">
    <source>
        <dbReference type="Proteomes" id="UP001652700"/>
    </source>
</evidence>
<sequence length="269" mass="30682">MDDKIEMLIGLIRGYPHLYDKSNRNFKDQHMKENSWKKIAEGVEMTVKDCQRLWLNLRNKYGREKKALPSGSGAPATPQWEYFDSMSFINKYVKPRHTHTRTAEIARTVNECTQPLKSPVFESSCSSNAWANSTIIESNADFQTQGDDMSESDQANETQDEEMYEENIVIQMEEAEDTEEVRHPVHAETAKVADKGKKKKTINGPDTAEVIDAAKAISQHLKNLVGQAKQPKTPSDILGEYIASVLKEMPPEKQKRKRNRLLEVLLEDD</sequence>
<dbReference type="Proteomes" id="UP001652700">
    <property type="component" value="Unplaced"/>
</dbReference>
<protein>
    <recommendedName>
        <fullName evidence="1">MADF domain-containing protein</fullName>
    </recommendedName>
</protein>
<dbReference type="EnsemblMetazoa" id="XM_050649903.1">
    <property type="protein sequence ID" value="XP_050505860.1"/>
    <property type="gene ID" value="LOC126884105"/>
</dbReference>
<organism evidence="2 3">
    <name type="scientific">Diabrotica virgifera virgifera</name>
    <name type="common">western corn rootworm</name>
    <dbReference type="NCBI Taxonomy" id="50390"/>
    <lineage>
        <taxon>Eukaryota</taxon>
        <taxon>Metazoa</taxon>
        <taxon>Ecdysozoa</taxon>
        <taxon>Arthropoda</taxon>
        <taxon>Hexapoda</taxon>
        <taxon>Insecta</taxon>
        <taxon>Pterygota</taxon>
        <taxon>Neoptera</taxon>
        <taxon>Endopterygota</taxon>
        <taxon>Coleoptera</taxon>
        <taxon>Polyphaga</taxon>
        <taxon>Cucujiformia</taxon>
        <taxon>Chrysomeloidea</taxon>
        <taxon>Chrysomelidae</taxon>
        <taxon>Galerucinae</taxon>
        <taxon>Diabroticina</taxon>
        <taxon>Diabroticites</taxon>
        <taxon>Diabrotica</taxon>
    </lineage>
</organism>
<evidence type="ECO:0000313" key="2">
    <source>
        <dbReference type="EnsemblMetazoa" id="XP_050505860.1"/>
    </source>
</evidence>
<reference evidence="2" key="1">
    <citation type="submission" date="2025-05" db="UniProtKB">
        <authorList>
            <consortium name="EnsemblMetazoa"/>
        </authorList>
    </citation>
    <scope>IDENTIFICATION</scope>
</reference>
<dbReference type="Pfam" id="PF10545">
    <property type="entry name" value="MADF_DNA_bdg"/>
    <property type="match status" value="1"/>
</dbReference>
<dbReference type="PANTHER" id="PTHR12243:SF67">
    <property type="entry name" value="COREPRESSOR OF PANGOLIN, ISOFORM A-RELATED"/>
    <property type="match status" value="1"/>
</dbReference>
<dbReference type="SMART" id="SM00595">
    <property type="entry name" value="MADF"/>
    <property type="match status" value="1"/>
</dbReference>
<dbReference type="PANTHER" id="PTHR12243">
    <property type="entry name" value="MADF DOMAIN TRANSCRIPTION FACTOR"/>
    <property type="match status" value="1"/>
</dbReference>